<dbReference type="InterPro" id="IPR049166">
    <property type="entry name" value="GH39_cat"/>
</dbReference>
<sequence length="764" mass="82586">MNVSHPESHTGRVPALDGLRALAIGLVVGLHAGVPGMRGGSLGVTVFFVLSGFLITGILLRPGALGARGIGRFYVRRWLRLFPALAVVVGFAVGYALLALDGEDRRFLLQQSLTSITYTTNLLMGRGATTEDYGLLGHTWSLGVEEQFYLVWPLLLLVLLRCTRSASVRAGVVLVLATGFLGWRMYLSSQGLAAHVGMNIDAQADSLLVGSALALVWPAVRERAGRRPRLVAGLAVGSLVLLLAETAVPGLHHVLPLDANYTLVALASAALIVWLLVPGPGPVSTRLHRAFTWRPVVWIGLVSYSLYLWHRVVFEIVREQAGVDTFAEQLLWGPAALAVSLAAAALSFHLVERPFLGLRSRFGGDGDPAPGTPPLSRRPVRVAVVGAVLLAVVGAGGAVVLRLGNDSGAAASDPVGCAPGPQRSGPVVDLGVQTAGDGRAVPSLGPRELDRLLDRAEEAGAGIISTAAAWRTIQPTRGGGYDFERVDEIVDAAAERDLKVRLQVVSMPLWAAEGGGLDDYWRPPLSVGELAAWEVFVEDLARHVRGRVDYLEIWNEPNEYAFWPTGPDPAAYARLLGAAHGAVKAVAPGLQVVTGGLSNNDIGFLENLYADISVELGPDARPFDMVGVHPFAGDRAPDVRLAEWSYTREPFGEFDQNFLGYIRLHEVMAENGDADVPLYIGEFGYNTEPWREFGPVPDRTRADYLTRALEAMTCHRYVGVVSWYYFHPTPWNEDSWTLVDEDAVPNLTFDALRTWTRRAERAAR</sequence>
<evidence type="ECO:0000259" key="5">
    <source>
        <dbReference type="Pfam" id="PF01229"/>
    </source>
</evidence>
<dbReference type="AlphaFoldDB" id="A0A927Q264"/>
<evidence type="ECO:0000256" key="3">
    <source>
        <dbReference type="ARBA" id="ARBA00023295"/>
    </source>
</evidence>
<comment type="caution">
    <text evidence="7">The sequence shown here is derived from an EMBL/GenBank/DDBJ whole genome shotgun (WGS) entry which is preliminary data.</text>
</comment>
<keyword evidence="2" id="KW-0378">Hydrolase</keyword>
<protein>
    <submittedName>
        <fullName evidence="7">Acyltransferase family protein</fullName>
    </submittedName>
</protein>
<feature type="transmembrane region" description="Helical" evidence="4">
    <location>
        <begin position="202"/>
        <end position="220"/>
    </location>
</feature>
<feature type="domain" description="Glycosyl hydrolases family 39 N-terminal catalytic" evidence="5">
    <location>
        <begin position="478"/>
        <end position="598"/>
    </location>
</feature>
<keyword evidence="3" id="KW-0326">Glycosidase</keyword>
<dbReference type="InterPro" id="IPR002656">
    <property type="entry name" value="Acyl_transf_3_dom"/>
</dbReference>
<dbReference type="Pfam" id="PF01757">
    <property type="entry name" value="Acyl_transf_3"/>
    <property type="match status" value="1"/>
</dbReference>
<evidence type="ECO:0000256" key="1">
    <source>
        <dbReference type="ARBA" id="ARBA00008875"/>
    </source>
</evidence>
<keyword evidence="4" id="KW-1133">Transmembrane helix</keyword>
<comment type="similarity">
    <text evidence="1">Belongs to the glycosyl hydrolase 39 family.</text>
</comment>
<dbReference type="Pfam" id="PF01229">
    <property type="entry name" value="Glyco_hydro_39"/>
    <property type="match status" value="1"/>
</dbReference>
<dbReference type="RefSeq" id="WP_192142043.1">
    <property type="nucleotide sequence ID" value="NZ_JACYXZ010000002.1"/>
</dbReference>
<evidence type="ECO:0000256" key="2">
    <source>
        <dbReference type="ARBA" id="ARBA00022801"/>
    </source>
</evidence>
<keyword evidence="4" id="KW-0812">Transmembrane</keyword>
<dbReference type="GO" id="GO:0016020">
    <property type="term" value="C:membrane"/>
    <property type="evidence" value="ECO:0007669"/>
    <property type="project" value="TreeGrafter"/>
</dbReference>
<dbReference type="GO" id="GO:0016747">
    <property type="term" value="F:acyltransferase activity, transferring groups other than amino-acyl groups"/>
    <property type="evidence" value="ECO:0007669"/>
    <property type="project" value="InterPro"/>
</dbReference>
<feature type="transmembrane region" description="Helical" evidence="4">
    <location>
        <begin position="232"/>
        <end position="255"/>
    </location>
</feature>
<keyword evidence="4" id="KW-0472">Membrane</keyword>
<name>A0A927Q264_9ACTN</name>
<feature type="transmembrane region" description="Helical" evidence="4">
    <location>
        <begin position="170"/>
        <end position="187"/>
    </location>
</feature>
<dbReference type="GO" id="GO:0016798">
    <property type="term" value="F:hydrolase activity, acting on glycosyl bonds"/>
    <property type="evidence" value="ECO:0007669"/>
    <property type="project" value="UniProtKB-KW"/>
</dbReference>
<feature type="transmembrane region" description="Helical" evidence="4">
    <location>
        <begin position="382"/>
        <end position="404"/>
    </location>
</feature>
<dbReference type="GO" id="GO:0009103">
    <property type="term" value="P:lipopolysaccharide biosynthetic process"/>
    <property type="evidence" value="ECO:0007669"/>
    <property type="project" value="TreeGrafter"/>
</dbReference>
<keyword evidence="8" id="KW-1185">Reference proteome</keyword>
<organism evidence="7 8">
    <name type="scientific">Nocardioides donggukensis</name>
    <dbReference type="NCBI Taxonomy" id="2774019"/>
    <lineage>
        <taxon>Bacteria</taxon>
        <taxon>Bacillati</taxon>
        <taxon>Actinomycetota</taxon>
        <taxon>Actinomycetes</taxon>
        <taxon>Propionibacteriales</taxon>
        <taxon>Nocardioidaceae</taxon>
        <taxon>Nocardioides</taxon>
    </lineage>
</organism>
<evidence type="ECO:0000256" key="4">
    <source>
        <dbReference type="SAM" id="Phobius"/>
    </source>
</evidence>
<feature type="transmembrane region" description="Helical" evidence="4">
    <location>
        <begin position="291"/>
        <end position="310"/>
    </location>
</feature>
<dbReference type="EMBL" id="JACYXZ010000002">
    <property type="protein sequence ID" value="MBD8869386.1"/>
    <property type="molecule type" value="Genomic_DNA"/>
</dbReference>
<dbReference type="Proteomes" id="UP000616839">
    <property type="component" value="Unassembled WGS sequence"/>
</dbReference>
<dbReference type="Gene3D" id="3.20.20.80">
    <property type="entry name" value="Glycosidases"/>
    <property type="match status" value="1"/>
</dbReference>
<feature type="transmembrane region" description="Helical" evidence="4">
    <location>
        <begin position="147"/>
        <end position="163"/>
    </location>
</feature>
<proteinExistence type="inferred from homology"/>
<evidence type="ECO:0000313" key="7">
    <source>
        <dbReference type="EMBL" id="MBD8869386.1"/>
    </source>
</evidence>
<keyword evidence="7" id="KW-0808">Transferase</keyword>
<keyword evidence="7" id="KW-0012">Acyltransferase</keyword>
<gene>
    <name evidence="7" type="ORF">IE331_07105</name>
</gene>
<feature type="transmembrane region" description="Helical" evidence="4">
    <location>
        <begin position="81"/>
        <end position="100"/>
    </location>
</feature>
<dbReference type="InterPro" id="IPR017853">
    <property type="entry name" value="GH"/>
</dbReference>
<dbReference type="InterPro" id="IPR050879">
    <property type="entry name" value="Acyltransferase_3"/>
</dbReference>
<dbReference type="SUPFAM" id="SSF51445">
    <property type="entry name" value="(Trans)glycosidases"/>
    <property type="match status" value="1"/>
</dbReference>
<dbReference type="PANTHER" id="PTHR23028">
    <property type="entry name" value="ACETYLTRANSFERASE"/>
    <property type="match status" value="1"/>
</dbReference>
<feature type="transmembrane region" description="Helical" evidence="4">
    <location>
        <begin position="261"/>
        <end position="279"/>
    </location>
</feature>
<evidence type="ECO:0000313" key="8">
    <source>
        <dbReference type="Proteomes" id="UP000616839"/>
    </source>
</evidence>
<evidence type="ECO:0000259" key="6">
    <source>
        <dbReference type="Pfam" id="PF01757"/>
    </source>
</evidence>
<dbReference type="PANTHER" id="PTHR23028:SF53">
    <property type="entry name" value="ACYL_TRANSF_3 DOMAIN-CONTAINING PROTEIN"/>
    <property type="match status" value="1"/>
</dbReference>
<reference evidence="7" key="1">
    <citation type="submission" date="2020-09" db="EMBL/GenBank/DDBJ databases">
        <title>Nocardioides sp. strain MJB4 16S ribosomal RNA gene Genome sequencing and assembly.</title>
        <authorList>
            <person name="Kim I."/>
        </authorList>
    </citation>
    <scope>NUCLEOTIDE SEQUENCE</scope>
    <source>
        <strain evidence="7">MJB4</strain>
    </source>
</reference>
<feature type="transmembrane region" description="Helical" evidence="4">
    <location>
        <begin position="330"/>
        <end position="351"/>
    </location>
</feature>
<feature type="transmembrane region" description="Helical" evidence="4">
    <location>
        <begin position="40"/>
        <end position="60"/>
    </location>
</feature>
<accession>A0A927Q264</accession>
<feature type="domain" description="Acyltransferase 3" evidence="6">
    <location>
        <begin position="14"/>
        <end position="345"/>
    </location>
</feature>